<evidence type="ECO:0000313" key="1">
    <source>
        <dbReference type="EMBL" id="KZV49171.1"/>
    </source>
</evidence>
<sequence length="221" mass="25531">MRRRFEKPNLVRAGCYERVHVRRHLVVSCWYGVESRSGVVLRSELVSALLFTEPYLLRLPAVEDSDWSKIGSVEFPWLRRFNYDHFRRLGLSWKKNAKELQCFIVRLRADLVLLFSQYLCDPQWFRDTASRGPTTIVTPKSQFRTDPSDHGKTPRNIAHDPLGITDSACKNQLVMVSVQYGPLNTHIPIRSTTIGKSRVARDPIAMHTSRRSNSDIACFTR</sequence>
<proteinExistence type="predicted"/>
<keyword evidence="2" id="KW-1185">Reference proteome</keyword>
<accession>A0A2Z7CQ06</accession>
<dbReference type="EMBL" id="KQ993255">
    <property type="protein sequence ID" value="KZV49171.1"/>
    <property type="molecule type" value="Genomic_DNA"/>
</dbReference>
<reference evidence="1 2" key="1">
    <citation type="journal article" date="2015" name="Proc. Natl. Acad. Sci. U.S.A.">
        <title>The resurrection genome of Boea hygrometrica: A blueprint for survival of dehydration.</title>
        <authorList>
            <person name="Xiao L."/>
            <person name="Yang G."/>
            <person name="Zhang L."/>
            <person name="Yang X."/>
            <person name="Zhao S."/>
            <person name="Ji Z."/>
            <person name="Zhou Q."/>
            <person name="Hu M."/>
            <person name="Wang Y."/>
            <person name="Chen M."/>
            <person name="Xu Y."/>
            <person name="Jin H."/>
            <person name="Xiao X."/>
            <person name="Hu G."/>
            <person name="Bao F."/>
            <person name="Hu Y."/>
            <person name="Wan P."/>
            <person name="Li L."/>
            <person name="Deng X."/>
            <person name="Kuang T."/>
            <person name="Xiang C."/>
            <person name="Zhu J.K."/>
            <person name="Oliver M.J."/>
            <person name="He Y."/>
        </authorList>
    </citation>
    <scope>NUCLEOTIDE SEQUENCE [LARGE SCALE GENOMIC DNA]</scope>
    <source>
        <strain evidence="2">cv. XS01</strain>
    </source>
</reference>
<dbReference type="Proteomes" id="UP000250235">
    <property type="component" value="Unassembled WGS sequence"/>
</dbReference>
<name>A0A2Z7CQ06_9LAMI</name>
<evidence type="ECO:0000313" key="2">
    <source>
        <dbReference type="Proteomes" id="UP000250235"/>
    </source>
</evidence>
<organism evidence="1 2">
    <name type="scientific">Dorcoceras hygrometricum</name>
    <dbReference type="NCBI Taxonomy" id="472368"/>
    <lineage>
        <taxon>Eukaryota</taxon>
        <taxon>Viridiplantae</taxon>
        <taxon>Streptophyta</taxon>
        <taxon>Embryophyta</taxon>
        <taxon>Tracheophyta</taxon>
        <taxon>Spermatophyta</taxon>
        <taxon>Magnoliopsida</taxon>
        <taxon>eudicotyledons</taxon>
        <taxon>Gunneridae</taxon>
        <taxon>Pentapetalae</taxon>
        <taxon>asterids</taxon>
        <taxon>lamiids</taxon>
        <taxon>Lamiales</taxon>
        <taxon>Gesneriaceae</taxon>
        <taxon>Didymocarpoideae</taxon>
        <taxon>Trichosporeae</taxon>
        <taxon>Loxocarpinae</taxon>
        <taxon>Dorcoceras</taxon>
    </lineage>
</organism>
<dbReference type="AlphaFoldDB" id="A0A2Z7CQ06"/>
<protein>
    <submittedName>
        <fullName evidence="1">Uncharacterized protein</fullName>
    </submittedName>
</protein>
<gene>
    <name evidence="1" type="ORF">F511_04440</name>
</gene>